<dbReference type="FunFam" id="3.40.50.2000:FF:000051">
    <property type="entry name" value="Glycosyltransferase"/>
    <property type="match status" value="1"/>
</dbReference>
<keyword evidence="2 4" id="KW-0328">Glycosyltransferase</keyword>
<keyword evidence="7" id="KW-1185">Reference proteome</keyword>
<dbReference type="GO" id="GO:0008194">
    <property type="term" value="F:UDP-glycosyltransferase activity"/>
    <property type="evidence" value="ECO:0007669"/>
    <property type="project" value="InterPro"/>
</dbReference>
<keyword evidence="3 4" id="KW-0808">Transferase</keyword>
<evidence type="ECO:0000256" key="5">
    <source>
        <dbReference type="RuleBase" id="RU362057"/>
    </source>
</evidence>
<name>A0A2P5B1R2_TREOI</name>
<dbReference type="FunCoup" id="A0A2P5B1R2">
    <property type="interactions" value="215"/>
</dbReference>
<comment type="similarity">
    <text evidence="1 4">Belongs to the UDP-glycosyltransferase family.</text>
</comment>
<dbReference type="EC" id="2.4.1.-" evidence="5"/>
<comment type="caution">
    <text evidence="6">The sequence shown here is derived from an EMBL/GenBank/DDBJ whole genome shotgun (WGS) entry which is preliminary data.</text>
</comment>
<dbReference type="EMBL" id="JXTC01000630">
    <property type="protein sequence ID" value="PON42713.1"/>
    <property type="molecule type" value="Genomic_DNA"/>
</dbReference>
<evidence type="ECO:0000256" key="2">
    <source>
        <dbReference type="ARBA" id="ARBA00022676"/>
    </source>
</evidence>
<dbReference type="AlphaFoldDB" id="A0A2P5B1R2"/>
<dbReference type="FunFam" id="3.40.50.2000:FF:000054">
    <property type="entry name" value="Glycosyltransferase"/>
    <property type="match status" value="1"/>
</dbReference>
<dbReference type="Pfam" id="PF00201">
    <property type="entry name" value="UDPGT"/>
    <property type="match status" value="1"/>
</dbReference>
<dbReference type="PANTHER" id="PTHR48046">
    <property type="entry name" value="UDP-GLYCOSYLTRANSFERASE 72E1"/>
    <property type="match status" value="1"/>
</dbReference>
<reference evidence="7" key="1">
    <citation type="submission" date="2016-06" db="EMBL/GenBank/DDBJ databases">
        <title>Parallel loss of symbiosis genes in relatives of nitrogen-fixing non-legume Parasponia.</title>
        <authorList>
            <person name="Van Velzen R."/>
            <person name="Holmer R."/>
            <person name="Bu F."/>
            <person name="Rutten L."/>
            <person name="Van Zeijl A."/>
            <person name="Liu W."/>
            <person name="Santuari L."/>
            <person name="Cao Q."/>
            <person name="Sharma T."/>
            <person name="Shen D."/>
            <person name="Roswanjaya Y."/>
            <person name="Wardhani T."/>
            <person name="Kalhor M.S."/>
            <person name="Jansen J."/>
            <person name="Van den Hoogen J."/>
            <person name="Gungor B."/>
            <person name="Hartog M."/>
            <person name="Hontelez J."/>
            <person name="Verver J."/>
            <person name="Yang W.-C."/>
            <person name="Schijlen E."/>
            <person name="Repin R."/>
            <person name="Schilthuizen M."/>
            <person name="Schranz E."/>
            <person name="Heidstra R."/>
            <person name="Miyata K."/>
            <person name="Fedorova E."/>
            <person name="Kohlen W."/>
            <person name="Bisseling T."/>
            <person name="Smit S."/>
            <person name="Geurts R."/>
        </authorList>
    </citation>
    <scope>NUCLEOTIDE SEQUENCE [LARGE SCALE GENOMIC DNA]</scope>
    <source>
        <strain evidence="7">cv. RG33-2</strain>
    </source>
</reference>
<dbReference type="SUPFAM" id="SSF53756">
    <property type="entry name" value="UDP-Glycosyltransferase/glycogen phosphorylase"/>
    <property type="match status" value="1"/>
</dbReference>
<evidence type="ECO:0000313" key="7">
    <source>
        <dbReference type="Proteomes" id="UP000237000"/>
    </source>
</evidence>
<dbReference type="OrthoDB" id="1183971at2759"/>
<protein>
    <recommendedName>
        <fullName evidence="5">Glycosyltransferase</fullName>
        <ecNumber evidence="5">2.4.1.-</ecNumber>
    </recommendedName>
</protein>
<evidence type="ECO:0000256" key="1">
    <source>
        <dbReference type="ARBA" id="ARBA00009995"/>
    </source>
</evidence>
<dbReference type="InParanoid" id="A0A2P5B1R2"/>
<evidence type="ECO:0000313" key="6">
    <source>
        <dbReference type="EMBL" id="PON42713.1"/>
    </source>
</evidence>
<evidence type="ECO:0000256" key="4">
    <source>
        <dbReference type="RuleBase" id="RU003718"/>
    </source>
</evidence>
<dbReference type="InterPro" id="IPR002213">
    <property type="entry name" value="UDP_glucos_trans"/>
</dbReference>
<gene>
    <name evidence="6" type="ORF">TorRG33x02_335290</name>
</gene>
<organism evidence="6 7">
    <name type="scientific">Trema orientale</name>
    <name type="common">Charcoal tree</name>
    <name type="synonym">Celtis orientalis</name>
    <dbReference type="NCBI Taxonomy" id="63057"/>
    <lineage>
        <taxon>Eukaryota</taxon>
        <taxon>Viridiplantae</taxon>
        <taxon>Streptophyta</taxon>
        <taxon>Embryophyta</taxon>
        <taxon>Tracheophyta</taxon>
        <taxon>Spermatophyta</taxon>
        <taxon>Magnoliopsida</taxon>
        <taxon>eudicotyledons</taxon>
        <taxon>Gunneridae</taxon>
        <taxon>Pentapetalae</taxon>
        <taxon>rosids</taxon>
        <taxon>fabids</taxon>
        <taxon>Rosales</taxon>
        <taxon>Cannabaceae</taxon>
        <taxon>Trema</taxon>
    </lineage>
</organism>
<dbReference type="PROSITE" id="PS00375">
    <property type="entry name" value="UDPGT"/>
    <property type="match status" value="1"/>
</dbReference>
<dbReference type="PANTHER" id="PTHR48046:SF6">
    <property type="entry name" value="GLYCOSYLTRANSFERASE"/>
    <property type="match status" value="1"/>
</dbReference>
<evidence type="ECO:0000256" key="3">
    <source>
        <dbReference type="ARBA" id="ARBA00022679"/>
    </source>
</evidence>
<sequence length="479" mass="53356">MDQPQKPHVAILPSPGLGHLNPLVEFARRLVTDHDFTVTFLVPTDVPPSQAEKSILHSLPPESVDHIFLPPVNMEDLPKDSKFVTFLTLAVTRSLPALRDIFRTLVSRRRLVSLVVDLFGTDAFDVAREFDVAAYIFYTSTAMDLSLFLHMPELDETISGEYRDLTEPVRLPGCAPIPGKELFDPLQDRTNDAYRLVLHNAKRFRLADGIILNSFRELEPGAVKALLEDEPGNSNKPKPPIYPVGPLVNMKPRVKDAESSNVCLAWLDKQPRGSVLFVSFGSGGTHSSEQINEIALGLEMSGQRFLWVVRRPFEKKDDGATYFGRNEKPSFDFLPDGFLERTKEVGMVMHPWAPQAQILAHGSTAGFMTHCGWNSSLESVVNGVPVVAWPLYAEQKMNAIVLTQEMKVALRPKAGENGVVKREEIAKVVKSIIDGEEGKTLRNRIEELKEAAAKTLSPDGASTKALYEVVTKWKNQLRN</sequence>
<dbReference type="Gene3D" id="3.40.50.2000">
    <property type="entry name" value="Glycogen Phosphorylase B"/>
    <property type="match status" value="2"/>
</dbReference>
<proteinExistence type="inferred from homology"/>
<dbReference type="CDD" id="cd03784">
    <property type="entry name" value="GT1_Gtf-like"/>
    <property type="match status" value="1"/>
</dbReference>
<dbReference type="InterPro" id="IPR035595">
    <property type="entry name" value="UDP_glycos_trans_CS"/>
</dbReference>
<dbReference type="Proteomes" id="UP000237000">
    <property type="component" value="Unassembled WGS sequence"/>
</dbReference>
<accession>A0A2P5B1R2</accession>